<dbReference type="Proteomes" id="UP000053268">
    <property type="component" value="Unassembled WGS sequence"/>
</dbReference>
<evidence type="ECO:0000313" key="2">
    <source>
        <dbReference type="Proteomes" id="UP000053268"/>
    </source>
</evidence>
<dbReference type="AlphaFoldDB" id="A0A194PZI9"/>
<organism evidence="1 2">
    <name type="scientific">Papilio xuthus</name>
    <name type="common">Asian swallowtail butterfly</name>
    <dbReference type="NCBI Taxonomy" id="66420"/>
    <lineage>
        <taxon>Eukaryota</taxon>
        <taxon>Metazoa</taxon>
        <taxon>Ecdysozoa</taxon>
        <taxon>Arthropoda</taxon>
        <taxon>Hexapoda</taxon>
        <taxon>Insecta</taxon>
        <taxon>Pterygota</taxon>
        <taxon>Neoptera</taxon>
        <taxon>Endopterygota</taxon>
        <taxon>Lepidoptera</taxon>
        <taxon>Glossata</taxon>
        <taxon>Ditrysia</taxon>
        <taxon>Papilionoidea</taxon>
        <taxon>Papilionidae</taxon>
        <taxon>Papilioninae</taxon>
        <taxon>Papilio</taxon>
    </lineage>
</organism>
<name>A0A194PZI9_PAPXU</name>
<dbReference type="EMBL" id="KQ459582">
    <property type="protein sequence ID" value="KPI98747.1"/>
    <property type="molecule type" value="Genomic_DNA"/>
</dbReference>
<keyword evidence="2" id="KW-1185">Reference proteome</keyword>
<accession>A0A194PZI9</accession>
<protein>
    <submittedName>
        <fullName evidence="1">Neuronal PAS domain-containing protein 4</fullName>
    </submittedName>
</protein>
<reference evidence="1 2" key="1">
    <citation type="journal article" date="2015" name="Nat. Commun.">
        <title>Outbred genome sequencing and CRISPR/Cas9 gene editing in butterflies.</title>
        <authorList>
            <person name="Li X."/>
            <person name="Fan D."/>
            <person name="Zhang W."/>
            <person name="Liu G."/>
            <person name="Zhang L."/>
            <person name="Zhao L."/>
            <person name="Fang X."/>
            <person name="Chen L."/>
            <person name="Dong Y."/>
            <person name="Chen Y."/>
            <person name="Ding Y."/>
            <person name="Zhao R."/>
            <person name="Feng M."/>
            <person name="Zhu Y."/>
            <person name="Feng Y."/>
            <person name="Jiang X."/>
            <person name="Zhu D."/>
            <person name="Xiang H."/>
            <person name="Feng X."/>
            <person name="Li S."/>
            <person name="Wang J."/>
            <person name="Zhang G."/>
            <person name="Kronforst M.R."/>
            <person name="Wang W."/>
        </authorList>
    </citation>
    <scope>NUCLEOTIDE SEQUENCE [LARGE SCALE GENOMIC DNA]</scope>
    <source>
        <strain evidence="1">Ya'a_city_454_Px</strain>
        <tissue evidence="1">Whole body</tissue>
    </source>
</reference>
<dbReference type="STRING" id="66420.A0A194PZI9"/>
<evidence type="ECO:0000313" key="1">
    <source>
        <dbReference type="EMBL" id="KPI98747.1"/>
    </source>
</evidence>
<proteinExistence type="predicted"/>
<sequence>MGSVLKNCLDRFLPPSSVIGRQGRPPDPIHTISPVAPHRLRVGGGRSPSLGLATGGRGDMMCRDVTPREDLLIHGDSVYDVIDKQDQQAVRSELSRAPSDGEDRVFLCRMNVARNARRQMRFGDQKYISYPTFIPAHIGEEIQICEGNQPVLGQHG</sequence>
<gene>
    <name evidence="1" type="ORF">RR46_10065</name>
</gene>